<dbReference type="EMBL" id="JAWDJX010000054">
    <property type="protein sequence ID" value="KAK3048005.1"/>
    <property type="molecule type" value="Genomic_DNA"/>
</dbReference>
<name>A0AAJ0D773_9PEZI</name>
<organism evidence="1 2">
    <name type="scientific">Extremus antarcticus</name>
    <dbReference type="NCBI Taxonomy" id="702011"/>
    <lineage>
        <taxon>Eukaryota</taxon>
        <taxon>Fungi</taxon>
        <taxon>Dikarya</taxon>
        <taxon>Ascomycota</taxon>
        <taxon>Pezizomycotina</taxon>
        <taxon>Dothideomycetes</taxon>
        <taxon>Dothideomycetidae</taxon>
        <taxon>Mycosphaerellales</taxon>
        <taxon>Extremaceae</taxon>
        <taxon>Extremus</taxon>
    </lineage>
</organism>
<accession>A0AAJ0D773</accession>
<keyword evidence="2" id="KW-1185">Reference proteome</keyword>
<reference evidence="1" key="1">
    <citation type="submission" date="2023-04" db="EMBL/GenBank/DDBJ databases">
        <title>Black Yeasts Isolated from many extreme environments.</title>
        <authorList>
            <person name="Coleine C."/>
            <person name="Stajich J.E."/>
            <person name="Selbmann L."/>
        </authorList>
    </citation>
    <scope>NUCLEOTIDE SEQUENCE</scope>
    <source>
        <strain evidence="1">CCFEE 5312</strain>
    </source>
</reference>
<comment type="caution">
    <text evidence="1">The sequence shown here is derived from an EMBL/GenBank/DDBJ whole genome shotgun (WGS) entry which is preliminary data.</text>
</comment>
<sequence length="124" mass="13960">MLARESGQIFTTYHHDEGSRFYVDSNSVVNVRGNVYRTDNDGWWQPNETTNQTTGNLTTFNIAVAPPLPLENGRNSHGDFVFNVTRYTSLDTLSTFYKQILYDAGIPPSQRASRKISFNPAPPS</sequence>
<proteinExistence type="predicted"/>
<gene>
    <name evidence="1" type="ORF">LTR09_010680</name>
</gene>
<protein>
    <submittedName>
        <fullName evidence="1">Uncharacterized protein</fullName>
    </submittedName>
</protein>
<evidence type="ECO:0000313" key="1">
    <source>
        <dbReference type="EMBL" id="KAK3048005.1"/>
    </source>
</evidence>
<dbReference type="AlphaFoldDB" id="A0AAJ0D773"/>
<dbReference type="Proteomes" id="UP001271007">
    <property type="component" value="Unassembled WGS sequence"/>
</dbReference>
<evidence type="ECO:0000313" key="2">
    <source>
        <dbReference type="Proteomes" id="UP001271007"/>
    </source>
</evidence>